<dbReference type="AlphaFoldDB" id="A0A1X6PAN6"/>
<name>A0A1X6PAN6_PORUM</name>
<accession>A0A1X6PAN6</accession>
<feature type="compositionally biased region" description="Low complexity" evidence="1">
    <location>
        <begin position="195"/>
        <end position="211"/>
    </location>
</feature>
<dbReference type="EMBL" id="KV918824">
    <property type="protein sequence ID" value="OSX77918.1"/>
    <property type="molecule type" value="Genomic_DNA"/>
</dbReference>
<evidence type="ECO:0000256" key="1">
    <source>
        <dbReference type="SAM" id="MobiDB-lite"/>
    </source>
</evidence>
<feature type="region of interest" description="Disordered" evidence="1">
    <location>
        <begin position="136"/>
        <end position="238"/>
    </location>
</feature>
<dbReference type="Proteomes" id="UP000218209">
    <property type="component" value="Unassembled WGS sequence"/>
</dbReference>
<sequence length="318" mass="33356">MECAIADARLFGWMRADGRADGLVAAVAAGHRFRVNRTAGDRATVGERVAGRLDDARASVLALLLPGARVLELSRTGAHPVSRVAGSTVGLGVRQAVRFRLGRRIGGRIERGAAEEEPAAAGALAARQWRAAAESPRWRCGASATPPAPPSTAGAADGAATAHGTAGVAARRRRAATAARGAAQPRGRPPRTRPARAAGAAARAPRTAAQRFGGVSRRRRRRRPPPPPRPPRRAVTPFGGWRDARRRRLAGFVARAAASRQRVRHAARGQCGRRAAVHMGAVAAATEARRRPSWGEGGGGLPVGVWRVRRPPRGGGEN</sequence>
<feature type="compositionally biased region" description="Low complexity" evidence="1">
    <location>
        <begin position="176"/>
        <end position="186"/>
    </location>
</feature>
<feature type="region of interest" description="Disordered" evidence="1">
    <location>
        <begin position="288"/>
        <end position="318"/>
    </location>
</feature>
<gene>
    <name evidence="2" type="ORF">BU14_0127s0016</name>
</gene>
<evidence type="ECO:0000313" key="2">
    <source>
        <dbReference type="EMBL" id="OSX77918.1"/>
    </source>
</evidence>
<reference evidence="2 3" key="1">
    <citation type="submission" date="2017-03" db="EMBL/GenBank/DDBJ databases">
        <title>WGS assembly of Porphyra umbilicalis.</title>
        <authorList>
            <person name="Brawley S.H."/>
            <person name="Blouin N.A."/>
            <person name="Ficko-Blean E."/>
            <person name="Wheeler G.L."/>
            <person name="Lohr M."/>
            <person name="Goodson H.V."/>
            <person name="Jenkins J.W."/>
            <person name="Blaby-Haas C.E."/>
            <person name="Helliwell K.E."/>
            <person name="Chan C."/>
            <person name="Marriage T."/>
            <person name="Bhattacharya D."/>
            <person name="Klein A.S."/>
            <person name="Badis Y."/>
            <person name="Brodie J."/>
            <person name="Cao Y."/>
            <person name="Collen J."/>
            <person name="Dittami S.M."/>
            <person name="Gachon C.M."/>
            <person name="Green B.R."/>
            <person name="Karpowicz S."/>
            <person name="Kim J.W."/>
            <person name="Kudahl U."/>
            <person name="Lin S."/>
            <person name="Michel G."/>
            <person name="Mittag M."/>
            <person name="Olson B.J."/>
            <person name="Pangilinan J."/>
            <person name="Peng Y."/>
            <person name="Qiu H."/>
            <person name="Shu S."/>
            <person name="Singer J.T."/>
            <person name="Smith A.G."/>
            <person name="Sprecher B.N."/>
            <person name="Wagner V."/>
            <person name="Wang W."/>
            <person name="Wang Z.-Y."/>
            <person name="Yan J."/>
            <person name="Yarish C."/>
            <person name="Zoeuner-Riek S."/>
            <person name="Zhuang Y."/>
            <person name="Zou Y."/>
            <person name="Lindquist E.A."/>
            <person name="Grimwood J."/>
            <person name="Barry K."/>
            <person name="Rokhsar D.S."/>
            <person name="Schmutz J."/>
            <person name="Stiller J.W."/>
            <person name="Grossman A.R."/>
            <person name="Prochnik S.E."/>
        </authorList>
    </citation>
    <scope>NUCLEOTIDE SEQUENCE [LARGE SCALE GENOMIC DNA]</scope>
    <source>
        <strain evidence="2">4086291</strain>
    </source>
</reference>
<keyword evidence="3" id="KW-1185">Reference proteome</keyword>
<proteinExistence type="predicted"/>
<protein>
    <submittedName>
        <fullName evidence="2">Uncharacterized protein</fullName>
    </submittedName>
</protein>
<evidence type="ECO:0000313" key="3">
    <source>
        <dbReference type="Proteomes" id="UP000218209"/>
    </source>
</evidence>
<feature type="compositionally biased region" description="Low complexity" evidence="1">
    <location>
        <begin position="141"/>
        <end position="169"/>
    </location>
</feature>
<organism evidence="2 3">
    <name type="scientific">Porphyra umbilicalis</name>
    <name type="common">Purple laver</name>
    <name type="synonym">Red alga</name>
    <dbReference type="NCBI Taxonomy" id="2786"/>
    <lineage>
        <taxon>Eukaryota</taxon>
        <taxon>Rhodophyta</taxon>
        <taxon>Bangiophyceae</taxon>
        <taxon>Bangiales</taxon>
        <taxon>Bangiaceae</taxon>
        <taxon>Porphyra</taxon>
    </lineage>
</organism>